<gene>
    <name evidence="3" type="ORF">BEMITA_LOCUS7661</name>
</gene>
<keyword evidence="2" id="KW-0732">Signal</keyword>
<accession>A0A9P0G0L1</accession>
<keyword evidence="1" id="KW-0193">Cuticle</keyword>
<dbReference type="GO" id="GO:0062129">
    <property type="term" value="C:chitin-based extracellular matrix"/>
    <property type="evidence" value="ECO:0007669"/>
    <property type="project" value="TreeGrafter"/>
</dbReference>
<evidence type="ECO:0000256" key="2">
    <source>
        <dbReference type="SAM" id="SignalP"/>
    </source>
</evidence>
<dbReference type="PANTHER" id="PTHR10380">
    <property type="entry name" value="CUTICLE PROTEIN"/>
    <property type="match status" value="1"/>
</dbReference>
<dbReference type="InterPro" id="IPR000618">
    <property type="entry name" value="Insect_cuticle"/>
</dbReference>
<feature type="signal peptide" evidence="2">
    <location>
        <begin position="1"/>
        <end position="16"/>
    </location>
</feature>
<reference evidence="3" key="1">
    <citation type="submission" date="2021-12" db="EMBL/GenBank/DDBJ databases">
        <authorList>
            <person name="King R."/>
        </authorList>
    </citation>
    <scope>NUCLEOTIDE SEQUENCE</scope>
</reference>
<organism evidence="3 4">
    <name type="scientific">Bemisia tabaci</name>
    <name type="common">Sweetpotato whitefly</name>
    <name type="synonym">Aleurodes tabaci</name>
    <dbReference type="NCBI Taxonomy" id="7038"/>
    <lineage>
        <taxon>Eukaryota</taxon>
        <taxon>Metazoa</taxon>
        <taxon>Ecdysozoa</taxon>
        <taxon>Arthropoda</taxon>
        <taxon>Hexapoda</taxon>
        <taxon>Insecta</taxon>
        <taxon>Pterygota</taxon>
        <taxon>Neoptera</taxon>
        <taxon>Paraneoptera</taxon>
        <taxon>Hemiptera</taxon>
        <taxon>Sternorrhyncha</taxon>
        <taxon>Aleyrodoidea</taxon>
        <taxon>Aleyrodidae</taxon>
        <taxon>Aleyrodinae</taxon>
        <taxon>Bemisia</taxon>
    </lineage>
</organism>
<evidence type="ECO:0000313" key="3">
    <source>
        <dbReference type="EMBL" id="CAH0770838.1"/>
    </source>
</evidence>
<dbReference type="PANTHER" id="PTHR10380:SF236">
    <property type="entry name" value="PUPAL CUTICLE PROTEIN EDG-84A-LIKE PROTEIN"/>
    <property type="match status" value="1"/>
</dbReference>
<sequence length="465" mass="47153">MKVLVVLCAVVASCLAKPGLGYAYSAISPLTSYGSYVAPYSYAYSAPIISAPLAAPYAVPAAPIAPIAPIAPVAAVKTQYHSQDELGQASYGHSEPFQAHSAVQDAAGNKVGSYSYVDPHGAVHQTNYVADSLGYRVAANDLPVAPAGPGPVVPAETPEVVAAKAAHFAEHAAALSRARRSAYWGPQALPVVTPSGHLADTPEVAAAKAAHFAEHARQSGHAVAVPYAAQYTGHYAGPYAVPVVTPSGHLADTPEVAAAKAAHFAEHAKQAGVAPVVPYSAYHAGHYAGPYATPVVTPSGHLADTPEVAAAKAAHFAEHAKQSGHAAYAVPYAAAHWTGYTGYAGPYAAPVVTPSGFLADTPEVAAAKHAHLAEHARRGKRSLFYQTPASTSPLAAPIVAAAPAVAYAAPAVSYAAAPAVYSAPAVSYAAAPAVYSAPALGVPAIKTDIVHTPGHAVSYRIDPVA</sequence>
<proteinExistence type="predicted"/>
<evidence type="ECO:0008006" key="5">
    <source>
        <dbReference type="Google" id="ProtNLM"/>
    </source>
</evidence>
<feature type="chain" id="PRO_5040285011" description="Cuticle protein" evidence="2">
    <location>
        <begin position="17"/>
        <end position="465"/>
    </location>
</feature>
<dbReference type="Pfam" id="PF00379">
    <property type="entry name" value="Chitin_bind_4"/>
    <property type="match status" value="1"/>
</dbReference>
<name>A0A9P0G0L1_BEMTA</name>
<dbReference type="PROSITE" id="PS51155">
    <property type="entry name" value="CHIT_BIND_RR_2"/>
    <property type="match status" value="1"/>
</dbReference>
<evidence type="ECO:0000256" key="1">
    <source>
        <dbReference type="PROSITE-ProRule" id="PRU00497"/>
    </source>
</evidence>
<dbReference type="GO" id="GO:0008010">
    <property type="term" value="F:structural constituent of chitin-based larval cuticle"/>
    <property type="evidence" value="ECO:0007669"/>
    <property type="project" value="TreeGrafter"/>
</dbReference>
<evidence type="ECO:0000313" key="4">
    <source>
        <dbReference type="Proteomes" id="UP001152759"/>
    </source>
</evidence>
<dbReference type="AlphaFoldDB" id="A0A9P0G0L1"/>
<keyword evidence="4" id="KW-1185">Reference proteome</keyword>
<dbReference type="Proteomes" id="UP001152759">
    <property type="component" value="Chromosome 4"/>
</dbReference>
<dbReference type="EMBL" id="OU963865">
    <property type="protein sequence ID" value="CAH0770838.1"/>
    <property type="molecule type" value="Genomic_DNA"/>
</dbReference>
<dbReference type="InterPro" id="IPR050468">
    <property type="entry name" value="Cuticle_Struct_Prot"/>
</dbReference>
<protein>
    <recommendedName>
        <fullName evidence="5">Cuticle protein</fullName>
    </recommendedName>
</protein>